<dbReference type="PANTHER" id="PTHR43841:SF3">
    <property type="entry name" value="(3R)-HYDROXYACYL-ACP DEHYDRATASE SUBUNIT HADB"/>
    <property type="match status" value="1"/>
</dbReference>
<evidence type="ECO:0000259" key="2">
    <source>
        <dbReference type="Pfam" id="PF01575"/>
    </source>
</evidence>
<name>A0A7H2BL24_9MICC</name>
<evidence type="ECO:0000256" key="1">
    <source>
        <dbReference type="ARBA" id="ARBA00005254"/>
    </source>
</evidence>
<dbReference type="Pfam" id="PF01575">
    <property type="entry name" value="MaoC_dehydratas"/>
    <property type="match status" value="1"/>
</dbReference>
<dbReference type="Proteomes" id="UP000516421">
    <property type="component" value="Chromosome"/>
</dbReference>
<accession>A0A7H2BL24</accession>
<dbReference type="SUPFAM" id="SSF54637">
    <property type="entry name" value="Thioesterase/thiol ester dehydrase-isomerase"/>
    <property type="match status" value="1"/>
</dbReference>
<keyword evidence="4" id="KW-1185">Reference proteome</keyword>
<dbReference type="EMBL" id="CP061538">
    <property type="protein sequence ID" value="QNV40370.1"/>
    <property type="molecule type" value="Genomic_DNA"/>
</dbReference>
<dbReference type="KEGG" id="rama:IDM48_02825"/>
<organism evidence="3 4">
    <name type="scientific">Rothia amarae</name>
    <dbReference type="NCBI Taxonomy" id="169480"/>
    <lineage>
        <taxon>Bacteria</taxon>
        <taxon>Bacillati</taxon>
        <taxon>Actinomycetota</taxon>
        <taxon>Actinomycetes</taxon>
        <taxon>Micrococcales</taxon>
        <taxon>Micrococcaceae</taxon>
        <taxon>Rothia</taxon>
    </lineage>
</organism>
<dbReference type="InterPro" id="IPR029069">
    <property type="entry name" value="HotDog_dom_sf"/>
</dbReference>
<dbReference type="PRINTS" id="PR01483">
    <property type="entry name" value="FASYNTHASE"/>
</dbReference>
<dbReference type="PANTHER" id="PTHR43841">
    <property type="entry name" value="3-HYDROXYACYL-THIOESTER DEHYDRATASE HTDX-RELATED"/>
    <property type="match status" value="1"/>
</dbReference>
<dbReference type="RefSeq" id="WP_068169146.1">
    <property type="nucleotide sequence ID" value="NZ_BAAAHX010000009.1"/>
</dbReference>
<dbReference type="CDD" id="cd03453">
    <property type="entry name" value="SAV4209_like"/>
    <property type="match status" value="1"/>
</dbReference>
<sequence length="156" mass="16427">MALSINFAELEKGQEIGSRTISVTRADLIRYAGASGDFNPIHWNERFAQAVGLPGVIAHGMFTMGVAVQLVTDWVGDPGAIVDYQTRFTKPVIVPDAEGAENPATGGNQLNVSGKIGALDAEAQTARIDLTVSAPDIEGNLQKVLVKAQAVVAFAH</sequence>
<dbReference type="InterPro" id="IPR003965">
    <property type="entry name" value="Fatty_acid_synthase"/>
</dbReference>
<dbReference type="Gene3D" id="3.10.129.10">
    <property type="entry name" value="Hotdog Thioesterase"/>
    <property type="match status" value="1"/>
</dbReference>
<evidence type="ECO:0000313" key="3">
    <source>
        <dbReference type="EMBL" id="QNV40370.1"/>
    </source>
</evidence>
<proteinExistence type="inferred from homology"/>
<dbReference type="GO" id="GO:0004312">
    <property type="term" value="F:fatty acid synthase activity"/>
    <property type="evidence" value="ECO:0007669"/>
    <property type="project" value="InterPro"/>
</dbReference>
<reference evidence="3 4" key="1">
    <citation type="submission" date="2020-09" db="EMBL/GenBank/DDBJ databases">
        <title>Investigation of environmental microbe.</title>
        <authorList>
            <person name="Ou Y."/>
            <person name="Kang Q."/>
        </authorList>
    </citation>
    <scope>NUCLEOTIDE SEQUENCE [LARGE SCALE GENOMIC DNA]</scope>
    <source>
        <strain evidence="3 4">KJZ-9</strain>
    </source>
</reference>
<dbReference type="AlphaFoldDB" id="A0A7H2BL24"/>
<protein>
    <submittedName>
        <fullName evidence="3">MaoC family dehydratase</fullName>
    </submittedName>
</protein>
<evidence type="ECO:0000313" key="4">
    <source>
        <dbReference type="Proteomes" id="UP000516421"/>
    </source>
</evidence>
<feature type="domain" description="MaoC-like" evidence="2">
    <location>
        <begin position="13"/>
        <end position="101"/>
    </location>
</feature>
<dbReference type="InterPro" id="IPR002539">
    <property type="entry name" value="MaoC-like_dom"/>
</dbReference>
<dbReference type="GO" id="GO:0006633">
    <property type="term" value="P:fatty acid biosynthetic process"/>
    <property type="evidence" value="ECO:0007669"/>
    <property type="project" value="InterPro"/>
</dbReference>
<dbReference type="GO" id="GO:0005835">
    <property type="term" value="C:fatty acid synthase complex"/>
    <property type="evidence" value="ECO:0007669"/>
    <property type="project" value="InterPro"/>
</dbReference>
<gene>
    <name evidence="3" type="ORF">IDM48_02825</name>
</gene>
<comment type="similarity">
    <text evidence="1">Belongs to the enoyl-CoA hydratase/isomerase family.</text>
</comment>